<reference evidence="1" key="1">
    <citation type="journal article" date="2020" name="J. ISSAAS">
        <title>Complete genome sequence of Oryctes rhinoceros Nudivirus isolated from Coconut Rhinoceros Beetle in the Solomon Islands.</title>
        <authorList>
            <person name="Etebari K."/>
            <person name="Filipovic I."/>
            <person name="Rasic G."/>
            <person name="Devine G.J."/>
            <person name="Tsatsia H."/>
            <person name="Furlong M.J."/>
        </authorList>
    </citation>
    <scope>NUCLEOTIDE SEQUENCE</scope>
    <source>
        <strain evidence="1">Solomon Islands</strain>
    </source>
</reference>
<organism evidence="1">
    <name type="scientific">Oryctes rhinoceros nudivirus</name>
    <dbReference type="NCBI Taxonomy" id="92521"/>
    <lineage>
        <taxon>Viruses</taxon>
        <taxon>Viruses incertae sedis</taxon>
        <taxon>Naldaviricetes</taxon>
        <taxon>Lefavirales</taxon>
        <taxon>Nudiviridae</taxon>
        <taxon>Alphanudivirus</taxon>
        <taxon>Alphanudivirus oryrhinocerotis</taxon>
    </lineage>
</organism>
<name>A0A6B9QSH6_9VIRU</name>
<dbReference type="EMBL" id="MN623374">
    <property type="protein sequence ID" value="QHG11287.1"/>
    <property type="molecule type" value="Genomic_DNA"/>
</dbReference>
<protein>
    <submittedName>
        <fullName evidence="1">Uncharacterized protein</fullName>
    </submittedName>
</protein>
<evidence type="ECO:0000313" key="1">
    <source>
        <dbReference type="EMBL" id="QHG11287.1"/>
    </source>
</evidence>
<sequence>MRTPISTNNTTYKHRHIYIHTYTCQFFYPNIKYQTLTFPNIGINFREKKRTYSRMISKGGGGNSGERYIN</sequence>
<accession>A0A6B9QSH6</accession>
<gene>
    <name evidence="1" type="ORF">SI_OrNV_gp049</name>
</gene>
<proteinExistence type="predicted"/>